<feature type="transmembrane region" description="Helical" evidence="6">
    <location>
        <begin position="186"/>
        <end position="205"/>
    </location>
</feature>
<proteinExistence type="predicted"/>
<dbReference type="CDD" id="cd06173">
    <property type="entry name" value="MFS_MefA_like"/>
    <property type="match status" value="1"/>
</dbReference>
<dbReference type="SUPFAM" id="SSF103473">
    <property type="entry name" value="MFS general substrate transporter"/>
    <property type="match status" value="1"/>
</dbReference>
<dbReference type="GO" id="GO:0005886">
    <property type="term" value="C:plasma membrane"/>
    <property type="evidence" value="ECO:0007669"/>
    <property type="project" value="UniProtKB-SubCell"/>
</dbReference>
<feature type="transmembrane region" description="Helical" evidence="6">
    <location>
        <begin position="295"/>
        <end position="315"/>
    </location>
</feature>
<evidence type="ECO:0000256" key="3">
    <source>
        <dbReference type="ARBA" id="ARBA00022692"/>
    </source>
</evidence>
<protein>
    <submittedName>
        <fullName evidence="7">Predicted arabinose efflux permease, MFS family</fullName>
    </submittedName>
</protein>
<feature type="transmembrane region" description="Helical" evidence="6">
    <location>
        <begin position="33"/>
        <end position="55"/>
    </location>
</feature>
<feature type="transmembrane region" description="Helical" evidence="6">
    <location>
        <begin position="233"/>
        <end position="255"/>
    </location>
</feature>
<dbReference type="Proteomes" id="UP000199343">
    <property type="component" value="Unassembled WGS sequence"/>
</dbReference>
<dbReference type="AlphaFoldDB" id="A0A1C6W1X7"/>
<dbReference type="InterPro" id="IPR011701">
    <property type="entry name" value="MFS"/>
</dbReference>
<comment type="subcellular location">
    <subcellularLocation>
        <location evidence="1">Cell membrane</location>
        <topology evidence="1">Multi-pass membrane protein</topology>
    </subcellularLocation>
</comment>
<feature type="transmembrane region" description="Helical" evidence="6">
    <location>
        <begin position="61"/>
        <end position="82"/>
    </location>
</feature>
<evidence type="ECO:0000256" key="2">
    <source>
        <dbReference type="ARBA" id="ARBA00022475"/>
    </source>
</evidence>
<dbReference type="InterPro" id="IPR036259">
    <property type="entry name" value="MFS_trans_sf"/>
</dbReference>
<evidence type="ECO:0000256" key="5">
    <source>
        <dbReference type="ARBA" id="ARBA00023136"/>
    </source>
</evidence>
<feature type="transmembrane region" description="Helical" evidence="6">
    <location>
        <begin position="388"/>
        <end position="408"/>
    </location>
</feature>
<keyword evidence="4 6" id="KW-1133">Transmembrane helix</keyword>
<feature type="transmembrane region" description="Helical" evidence="6">
    <location>
        <begin position="361"/>
        <end position="382"/>
    </location>
</feature>
<gene>
    <name evidence="7" type="ORF">GA0070608_5079</name>
</gene>
<dbReference type="Gene3D" id="1.20.1250.20">
    <property type="entry name" value="MFS general substrate transporter like domains"/>
    <property type="match status" value="1"/>
</dbReference>
<accession>A0A1C6W1X7</accession>
<dbReference type="GO" id="GO:0022857">
    <property type="term" value="F:transmembrane transporter activity"/>
    <property type="evidence" value="ECO:0007669"/>
    <property type="project" value="InterPro"/>
</dbReference>
<sequence length="425" mass="43686">MPTPKYSLSKDSTSNYIVRVTHPLRVRPFRLLFLGRTVSAVGDAVVPTALALAVLRATGSTGALALVLACAVVPRLLLLPLGGVLADRLDARRVAIIADLVRCLTQLCVGVELLGDASLAVIAVAAAAGGAAGAFALPTASPLVAGTVEAPQRQQANALMGVTANASRLAGPALAGALIWAVGPGWAFVLDAATFALSALLLTVVRIRHVPMPKRSVLADLAHGWREVRSRDWFWTSLLGHGVWNGAAAVLTTLGPAIAVRRLGGEGVWVLMLQAGAVGMLAGSLLAARIHPRRPVLVANLGLASYAAPLALLAVAAPAPLVIAAYGVALTALGYLNPVWQTVVQGQFPPHVLARVTSYDWLVSLGAMPLGYALAPVAARAWGDSVPLLTASALVLVACAGTAAVPGVRRLTAPHDEVSRRTVSA</sequence>
<keyword evidence="2" id="KW-1003">Cell membrane</keyword>
<name>A0A1C6W1X7_9ACTN</name>
<dbReference type="PANTHER" id="PTHR23513:SF11">
    <property type="entry name" value="STAPHYLOFERRIN A TRANSPORTER"/>
    <property type="match status" value="1"/>
</dbReference>
<dbReference type="Pfam" id="PF07690">
    <property type="entry name" value="MFS_1"/>
    <property type="match status" value="1"/>
</dbReference>
<dbReference type="PANTHER" id="PTHR23513">
    <property type="entry name" value="INTEGRAL MEMBRANE EFFLUX PROTEIN-RELATED"/>
    <property type="match status" value="1"/>
</dbReference>
<evidence type="ECO:0000313" key="8">
    <source>
        <dbReference type="Proteomes" id="UP000199343"/>
    </source>
</evidence>
<keyword evidence="5 6" id="KW-0472">Membrane</keyword>
<evidence type="ECO:0000256" key="4">
    <source>
        <dbReference type="ARBA" id="ARBA00022989"/>
    </source>
</evidence>
<evidence type="ECO:0000313" key="7">
    <source>
        <dbReference type="EMBL" id="SCL72585.1"/>
    </source>
</evidence>
<evidence type="ECO:0000256" key="6">
    <source>
        <dbReference type="SAM" id="Phobius"/>
    </source>
</evidence>
<feature type="transmembrane region" description="Helical" evidence="6">
    <location>
        <begin position="267"/>
        <end position="288"/>
    </location>
</feature>
<evidence type="ECO:0000256" key="1">
    <source>
        <dbReference type="ARBA" id="ARBA00004651"/>
    </source>
</evidence>
<reference evidence="7 8" key="1">
    <citation type="submission" date="2016-06" db="EMBL/GenBank/DDBJ databases">
        <authorList>
            <person name="Kjaerup R.B."/>
            <person name="Dalgaard T.S."/>
            <person name="Juul-Madsen H.R."/>
        </authorList>
    </citation>
    <scope>NUCLEOTIDE SEQUENCE [LARGE SCALE GENOMIC DNA]</scope>
    <source>
        <strain evidence="7 8">DSM 43363</strain>
    </source>
</reference>
<feature type="transmembrane region" description="Helical" evidence="6">
    <location>
        <begin position="321"/>
        <end position="340"/>
    </location>
</feature>
<organism evidence="7 8">
    <name type="scientific">Micromonospora peucetia</name>
    <dbReference type="NCBI Taxonomy" id="47871"/>
    <lineage>
        <taxon>Bacteria</taxon>
        <taxon>Bacillati</taxon>
        <taxon>Actinomycetota</taxon>
        <taxon>Actinomycetes</taxon>
        <taxon>Micromonosporales</taxon>
        <taxon>Micromonosporaceae</taxon>
        <taxon>Micromonospora</taxon>
    </lineage>
</organism>
<dbReference type="EMBL" id="FMIC01000002">
    <property type="protein sequence ID" value="SCL72585.1"/>
    <property type="molecule type" value="Genomic_DNA"/>
</dbReference>
<keyword evidence="3 6" id="KW-0812">Transmembrane</keyword>
<dbReference type="STRING" id="47871.GA0070608_5079"/>